<dbReference type="Proteomes" id="UP001437256">
    <property type="component" value="Unassembled WGS sequence"/>
</dbReference>
<organism evidence="2 3">
    <name type="scientific">Marasmius tenuissimus</name>
    <dbReference type="NCBI Taxonomy" id="585030"/>
    <lineage>
        <taxon>Eukaryota</taxon>
        <taxon>Fungi</taxon>
        <taxon>Dikarya</taxon>
        <taxon>Basidiomycota</taxon>
        <taxon>Agaricomycotina</taxon>
        <taxon>Agaricomycetes</taxon>
        <taxon>Agaricomycetidae</taxon>
        <taxon>Agaricales</taxon>
        <taxon>Marasmiineae</taxon>
        <taxon>Marasmiaceae</taxon>
        <taxon>Marasmius</taxon>
    </lineage>
</organism>
<dbReference type="EMBL" id="JBBXMP010000005">
    <property type="protein sequence ID" value="KAL0070861.1"/>
    <property type="molecule type" value="Genomic_DNA"/>
</dbReference>
<feature type="region of interest" description="Disordered" evidence="1">
    <location>
        <begin position="189"/>
        <end position="447"/>
    </location>
</feature>
<feature type="compositionally biased region" description="Low complexity" evidence="1">
    <location>
        <begin position="392"/>
        <end position="406"/>
    </location>
</feature>
<sequence length="447" mass="48879">MKGASIFSPRTWRKKRLQRDMSEPSTSTSDQQDNWSNLGLAPQTESPHKSPATLPGYSLSHAQSVVNLGSPKIYGELPDLPHSCPPSRTSSKPTLYSPSPRPLDGYRRSEETPRRPSRPPSLNLDSPGAERTPPRLSEVKRPRVPLTRSCTSPSPPPHIHVPCLRTKASLPELDGVWKGFLEEVEEDPHTLGASGGLRGLVLPSQRPRSVATSRSSSRSSSRAKRFQDLPPSPSFDKTLFESKAMPPLDNVHESETGDDEDLGPESPLTPDFSASLSLFPQPPPLTIRRKPIPKPLEIRASPVSTLPPSPSSSSSDSTPLATPSTPTRSSILSPRRPLKSQDCLSPDYVSPTASPTRPPPRSFASDSAVQRLHTTRSFYQPPRNRTQPLAASHRTTSSESISSCSSTDDEFRERVWQFPTSTPKYLESSGRKAPSPTYTPVQYGIAV</sequence>
<name>A0ABR3ABY0_9AGAR</name>
<proteinExistence type="predicted"/>
<evidence type="ECO:0000313" key="2">
    <source>
        <dbReference type="EMBL" id="KAL0070861.1"/>
    </source>
</evidence>
<feature type="region of interest" description="Disordered" evidence="1">
    <location>
        <begin position="1"/>
        <end position="57"/>
    </location>
</feature>
<evidence type="ECO:0000256" key="1">
    <source>
        <dbReference type="SAM" id="MobiDB-lite"/>
    </source>
</evidence>
<accession>A0ABR3ABY0</accession>
<feature type="compositionally biased region" description="Low complexity" evidence="1">
    <location>
        <begin position="311"/>
        <end position="330"/>
    </location>
</feature>
<protein>
    <submittedName>
        <fullName evidence="2">Uncharacterized protein</fullName>
    </submittedName>
</protein>
<feature type="compositionally biased region" description="Polar residues" evidence="1">
    <location>
        <begin position="375"/>
        <end position="389"/>
    </location>
</feature>
<reference evidence="2 3" key="1">
    <citation type="submission" date="2024-05" db="EMBL/GenBank/DDBJ databases">
        <title>A draft genome resource for the thread blight pathogen Marasmius tenuissimus strain MS-2.</title>
        <authorList>
            <person name="Yulfo-Soto G.E."/>
            <person name="Baruah I.K."/>
            <person name="Amoako-Attah I."/>
            <person name="Bukari Y."/>
            <person name="Meinhardt L.W."/>
            <person name="Bailey B.A."/>
            <person name="Cohen S.P."/>
        </authorList>
    </citation>
    <scope>NUCLEOTIDE SEQUENCE [LARGE SCALE GENOMIC DNA]</scope>
    <source>
        <strain evidence="2 3">MS-2</strain>
    </source>
</reference>
<gene>
    <name evidence="2" type="ORF">AAF712_002082</name>
</gene>
<feature type="region of interest" description="Disordered" evidence="1">
    <location>
        <begin position="71"/>
        <end position="160"/>
    </location>
</feature>
<evidence type="ECO:0000313" key="3">
    <source>
        <dbReference type="Proteomes" id="UP001437256"/>
    </source>
</evidence>
<feature type="compositionally biased region" description="Polar residues" evidence="1">
    <location>
        <begin position="86"/>
        <end position="97"/>
    </location>
</feature>
<feature type="compositionally biased region" description="Basic and acidic residues" evidence="1">
    <location>
        <begin position="104"/>
        <end position="114"/>
    </location>
</feature>
<feature type="compositionally biased region" description="Polar residues" evidence="1">
    <location>
        <begin position="23"/>
        <end position="37"/>
    </location>
</feature>
<keyword evidence="3" id="KW-1185">Reference proteome</keyword>
<comment type="caution">
    <text evidence="2">The sequence shown here is derived from an EMBL/GenBank/DDBJ whole genome shotgun (WGS) entry which is preliminary data.</text>
</comment>